<feature type="transmembrane region" description="Helical" evidence="5">
    <location>
        <begin position="71"/>
        <end position="93"/>
    </location>
</feature>
<dbReference type="InterPro" id="IPR002789">
    <property type="entry name" value="HerA_central"/>
</dbReference>
<evidence type="ECO:0000256" key="1">
    <source>
        <dbReference type="ARBA" id="ARBA00007816"/>
    </source>
</evidence>
<comment type="similarity">
    <text evidence="1">Belongs to the HerA family.</text>
</comment>
<sequence length="640" mass="70201">MPGRRCLSSLASAKPFLKKEEKNPITNLLAPSIILATIIFLAFGSTLIQIFNNLTHAFSQIVAIGEKSTVSLTYGLLLLTIVAALIFMSIRILQSISLSKFKIVKLADKDTAVLSDGKKYYGFKAFLVTSPSKSSQNSSTSLSSNNINNFLKALQRKGVPITYVALTVPISENYTHQQMINSLLLATWSKDNHEEEAVNKVKLFAEQVEAIAYATLSGLILKRLKGSSLLKISYMPVSILPTSRELFHEIRQVALGLDFGELISFDVPAPSASREAPYDLFSPPKGLDPLGVSIGWYIGGGRTSAVKIPLSDFDKHVVIVGATGSGKSTTAITLSILLRKLGIDVLILDWHGEHRESVLKNGGVVYTPGGSLYPIAINPLDASPSVNINEHIETITNMFTEIFSFTPAQSFMFREALKNAYASSFERPPTISDLVQHIGLMPIRSSWDHETKMALLRRLKILTEGTAGEAMNKQSSIPITHLLSGFVSIELSHINDLTARQILASFILRSLYVIRSKNPPSRLQHVTVIEEAKNLMPSNAQISGQVVIEHLINEMRKFGECIVIVTQSPATISKDIIRNAGIKIIHALRSGEDIRVIRDSLSLTEEQLQILPKLQVGEAIVSYPSSPTPTIVKIRSLKDL</sequence>
<accession>A0A497EQZ5</accession>
<evidence type="ECO:0000313" key="7">
    <source>
        <dbReference type="EMBL" id="RLE49341.1"/>
    </source>
</evidence>
<evidence type="ECO:0000256" key="4">
    <source>
        <dbReference type="ARBA" id="ARBA00048988"/>
    </source>
</evidence>
<dbReference type="Proteomes" id="UP000278475">
    <property type="component" value="Unassembled WGS sequence"/>
</dbReference>
<organism evidence="7 8">
    <name type="scientific">Thermoproteota archaeon</name>
    <dbReference type="NCBI Taxonomy" id="2056631"/>
    <lineage>
        <taxon>Archaea</taxon>
        <taxon>Thermoproteota</taxon>
    </lineage>
</organism>
<evidence type="ECO:0000259" key="6">
    <source>
        <dbReference type="PROSITE" id="PS50206"/>
    </source>
</evidence>
<dbReference type="PANTHER" id="PTHR42957">
    <property type="entry name" value="HELICASE MJ1565-RELATED"/>
    <property type="match status" value="1"/>
</dbReference>
<dbReference type="AlphaFoldDB" id="A0A497EQZ5"/>
<dbReference type="GO" id="GO:0043139">
    <property type="term" value="F:5'-3' DNA helicase activity"/>
    <property type="evidence" value="ECO:0007669"/>
    <property type="project" value="UniProtKB-EC"/>
</dbReference>
<feature type="domain" description="Rhodanese" evidence="6">
    <location>
        <begin position="305"/>
        <end position="359"/>
    </location>
</feature>
<evidence type="ECO:0000256" key="5">
    <source>
        <dbReference type="SAM" id="Phobius"/>
    </source>
</evidence>
<comment type="catalytic activity">
    <reaction evidence="3">
        <text>ATP + H2O = ADP + phosphate + H(+)</text>
        <dbReference type="Rhea" id="RHEA:13065"/>
        <dbReference type="ChEBI" id="CHEBI:15377"/>
        <dbReference type="ChEBI" id="CHEBI:15378"/>
        <dbReference type="ChEBI" id="CHEBI:30616"/>
        <dbReference type="ChEBI" id="CHEBI:43474"/>
        <dbReference type="ChEBI" id="CHEBI:456216"/>
        <dbReference type="EC" id="5.6.2.3"/>
    </reaction>
</comment>
<gene>
    <name evidence="7" type="ORF">DRJ31_05320</name>
</gene>
<evidence type="ECO:0000256" key="3">
    <source>
        <dbReference type="ARBA" id="ARBA00048954"/>
    </source>
</evidence>
<dbReference type="EMBL" id="QMQV01000040">
    <property type="protein sequence ID" value="RLE49341.1"/>
    <property type="molecule type" value="Genomic_DNA"/>
</dbReference>
<dbReference type="GO" id="GO:0043138">
    <property type="term" value="F:3'-5' DNA helicase activity"/>
    <property type="evidence" value="ECO:0007669"/>
    <property type="project" value="UniProtKB-EC"/>
</dbReference>
<comment type="catalytic activity">
    <reaction evidence="4">
        <text>ATP + H2O = ADP + phosphate + H(+)</text>
        <dbReference type="Rhea" id="RHEA:13065"/>
        <dbReference type="ChEBI" id="CHEBI:15377"/>
        <dbReference type="ChEBI" id="CHEBI:15378"/>
        <dbReference type="ChEBI" id="CHEBI:30616"/>
        <dbReference type="ChEBI" id="CHEBI:43474"/>
        <dbReference type="ChEBI" id="CHEBI:456216"/>
        <dbReference type="EC" id="5.6.2.4"/>
    </reaction>
</comment>
<dbReference type="PANTHER" id="PTHR42957:SF1">
    <property type="entry name" value="HELICASE MJ1565-RELATED"/>
    <property type="match status" value="1"/>
</dbReference>
<dbReference type="InterPro" id="IPR008571">
    <property type="entry name" value="HerA-like"/>
</dbReference>
<dbReference type="PROSITE" id="PS50206">
    <property type="entry name" value="RHODANESE_3"/>
    <property type="match status" value="1"/>
</dbReference>
<keyword evidence="5" id="KW-1133">Transmembrane helix</keyword>
<dbReference type="Pfam" id="PF01935">
    <property type="entry name" value="DUF87"/>
    <property type="match status" value="1"/>
</dbReference>
<dbReference type="Gene3D" id="3.40.50.300">
    <property type="entry name" value="P-loop containing nucleotide triphosphate hydrolases"/>
    <property type="match status" value="2"/>
</dbReference>
<comment type="catalytic activity">
    <reaction evidence="2">
        <text>Couples ATP hydrolysis with the unwinding of duplex DNA by translocating in the 3'-5' direction.</text>
        <dbReference type="EC" id="5.6.2.4"/>
    </reaction>
</comment>
<keyword evidence="5" id="KW-0472">Membrane</keyword>
<proteinExistence type="inferred from homology"/>
<name>A0A497EQZ5_9CREN</name>
<dbReference type="InterPro" id="IPR001763">
    <property type="entry name" value="Rhodanese-like_dom"/>
</dbReference>
<evidence type="ECO:0000313" key="8">
    <source>
        <dbReference type="Proteomes" id="UP000278475"/>
    </source>
</evidence>
<dbReference type="SUPFAM" id="SSF52540">
    <property type="entry name" value="P-loop containing nucleoside triphosphate hydrolases"/>
    <property type="match status" value="1"/>
</dbReference>
<comment type="caution">
    <text evidence="7">The sequence shown here is derived from an EMBL/GenBank/DDBJ whole genome shotgun (WGS) entry which is preliminary data.</text>
</comment>
<feature type="transmembrane region" description="Helical" evidence="5">
    <location>
        <begin position="28"/>
        <end position="51"/>
    </location>
</feature>
<keyword evidence="5" id="KW-0812">Transmembrane</keyword>
<reference evidence="7 8" key="1">
    <citation type="submission" date="2018-06" db="EMBL/GenBank/DDBJ databases">
        <title>Extensive metabolic versatility and redundancy in microbially diverse, dynamic hydrothermal sediments.</title>
        <authorList>
            <person name="Dombrowski N."/>
            <person name="Teske A."/>
            <person name="Baker B.J."/>
        </authorList>
    </citation>
    <scope>NUCLEOTIDE SEQUENCE [LARGE SCALE GENOMIC DNA]</scope>
    <source>
        <strain evidence="7">B66_G16</strain>
    </source>
</reference>
<evidence type="ECO:0000256" key="2">
    <source>
        <dbReference type="ARBA" id="ARBA00034617"/>
    </source>
</evidence>
<protein>
    <recommendedName>
        <fullName evidence="6">Rhodanese domain-containing protein</fullName>
    </recommendedName>
</protein>
<dbReference type="InterPro" id="IPR027417">
    <property type="entry name" value="P-loop_NTPase"/>
</dbReference>